<reference evidence="5" key="3">
    <citation type="submission" date="2025-09" db="UniProtKB">
        <authorList>
            <consortium name="Ensembl"/>
        </authorList>
    </citation>
    <scope>IDENTIFICATION</scope>
</reference>
<protein>
    <recommendedName>
        <fullName evidence="4">Ig-like domain-containing protein</fullName>
    </recommendedName>
</protein>
<evidence type="ECO:0000313" key="5">
    <source>
        <dbReference type="Ensembl" id="ENSPNAP00000004640.2"/>
    </source>
</evidence>
<feature type="chain" id="PRO_5043736192" description="Ig-like domain-containing protein" evidence="3">
    <location>
        <begin position="24"/>
        <end position="313"/>
    </location>
</feature>
<evidence type="ECO:0000259" key="4">
    <source>
        <dbReference type="PROSITE" id="PS50835"/>
    </source>
</evidence>
<keyword evidence="2" id="KW-0472">Membrane</keyword>
<accession>A0A3B4C142</accession>
<feature type="transmembrane region" description="Helical" evidence="2">
    <location>
        <begin position="236"/>
        <end position="259"/>
    </location>
</feature>
<keyword evidence="3" id="KW-0732">Signal</keyword>
<dbReference type="InterPro" id="IPR007110">
    <property type="entry name" value="Ig-like_dom"/>
</dbReference>
<dbReference type="Ensembl" id="ENSPNAT00000006671.2">
    <property type="protein sequence ID" value="ENSPNAP00000004640.2"/>
    <property type="gene ID" value="ENSPNAG00000033933.1"/>
</dbReference>
<evidence type="ECO:0000313" key="6">
    <source>
        <dbReference type="Proteomes" id="UP001501920"/>
    </source>
</evidence>
<dbReference type="STRING" id="42514.ENSPNAP00000004640"/>
<dbReference type="SUPFAM" id="SSF48726">
    <property type="entry name" value="Immunoglobulin"/>
    <property type="match status" value="2"/>
</dbReference>
<dbReference type="SMART" id="SM00409">
    <property type="entry name" value="IG"/>
    <property type="match status" value="2"/>
</dbReference>
<name>A0A3B4C142_PYGNA</name>
<dbReference type="PROSITE" id="PS50835">
    <property type="entry name" value="IG_LIKE"/>
    <property type="match status" value="1"/>
</dbReference>
<dbReference type="Proteomes" id="UP001501920">
    <property type="component" value="Chromosome 22"/>
</dbReference>
<dbReference type="InterPro" id="IPR013106">
    <property type="entry name" value="Ig_V-set"/>
</dbReference>
<sequence length="313" mass="35250">MFSEYRIHPALLHLLYCLLCSAGEEVVRLQELEGNTVTIHTGLTGVQSDAQILWFYISESVDIKIVNSQIIRGEIITDYYSERFRDRLQLNRTSGSLTIRNINREDSGVYKLQIITGHQSVWSFSVDVYAPVSKPVIRNQAEKRSVSLRESCSPLCSVENGKDVSLSWYEEKERISSISSSDSSERLYLPLNKTDPNNSTYTCVAANPVSTQTTQLNITNICCKAASGQNVKRDRFILLAAVLTSVGLLVVPSLLFVWFCKKKKRKQDSEDAELNYTEVKTLTRNSRAAPEINRAGVAEEDHSGSVDYTEIRH</sequence>
<dbReference type="PANTHER" id="PTHR21063">
    <property type="entry name" value="LFA-3"/>
    <property type="match status" value="1"/>
</dbReference>
<dbReference type="Gene3D" id="2.60.40.10">
    <property type="entry name" value="Immunoglobulins"/>
    <property type="match status" value="2"/>
</dbReference>
<evidence type="ECO:0000256" key="2">
    <source>
        <dbReference type="SAM" id="Phobius"/>
    </source>
</evidence>
<feature type="compositionally biased region" description="Basic and acidic residues" evidence="1">
    <location>
        <begin position="297"/>
        <end position="313"/>
    </location>
</feature>
<feature type="signal peptide" evidence="3">
    <location>
        <begin position="1"/>
        <end position="23"/>
    </location>
</feature>
<evidence type="ECO:0000256" key="1">
    <source>
        <dbReference type="SAM" id="MobiDB-lite"/>
    </source>
</evidence>
<keyword evidence="2" id="KW-1133">Transmembrane helix</keyword>
<dbReference type="InterPro" id="IPR013783">
    <property type="entry name" value="Ig-like_fold"/>
</dbReference>
<reference evidence="5" key="2">
    <citation type="submission" date="2025-08" db="UniProtKB">
        <authorList>
            <consortium name="Ensembl"/>
        </authorList>
    </citation>
    <scope>IDENTIFICATION</scope>
</reference>
<dbReference type="GeneID" id="108413578"/>
<evidence type="ECO:0000256" key="3">
    <source>
        <dbReference type="SAM" id="SignalP"/>
    </source>
</evidence>
<keyword evidence="2" id="KW-0812">Transmembrane</keyword>
<dbReference type="Pfam" id="PF07686">
    <property type="entry name" value="V-set"/>
    <property type="match status" value="1"/>
</dbReference>
<dbReference type="PANTHER" id="PTHR21063:SF4">
    <property type="entry name" value="CD48 ANTIGEN-RELATED"/>
    <property type="match status" value="1"/>
</dbReference>
<keyword evidence="6" id="KW-1185">Reference proteome</keyword>
<dbReference type="GeneTree" id="ENSGT01050000244806"/>
<reference evidence="5 6" key="1">
    <citation type="submission" date="2020-10" db="EMBL/GenBank/DDBJ databases">
        <title>Pygocentrus nattereri (red-bellied piranha) genome, fPygNat1, primary haplotype.</title>
        <authorList>
            <person name="Myers G."/>
            <person name="Meyer A."/>
            <person name="Karagic N."/>
            <person name="Pippel M."/>
            <person name="Winkler S."/>
            <person name="Tracey A."/>
            <person name="Wood J."/>
            <person name="Formenti G."/>
            <person name="Howe K."/>
            <person name="Fedrigo O."/>
            <person name="Jarvis E.D."/>
        </authorList>
    </citation>
    <scope>NUCLEOTIDE SEQUENCE [LARGE SCALE GENOMIC DNA]</scope>
</reference>
<dbReference type="AlphaFoldDB" id="A0A3B4C142"/>
<dbReference type="OMA" id="YCPQNPS"/>
<dbReference type="InterPro" id="IPR036179">
    <property type="entry name" value="Ig-like_dom_sf"/>
</dbReference>
<organism evidence="5 6">
    <name type="scientific">Pygocentrus nattereri</name>
    <name type="common">Red-bellied piranha</name>
    <dbReference type="NCBI Taxonomy" id="42514"/>
    <lineage>
        <taxon>Eukaryota</taxon>
        <taxon>Metazoa</taxon>
        <taxon>Chordata</taxon>
        <taxon>Craniata</taxon>
        <taxon>Vertebrata</taxon>
        <taxon>Euteleostomi</taxon>
        <taxon>Actinopterygii</taxon>
        <taxon>Neopterygii</taxon>
        <taxon>Teleostei</taxon>
        <taxon>Ostariophysi</taxon>
        <taxon>Characiformes</taxon>
        <taxon>Characoidei</taxon>
        <taxon>Pygocentrus</taxon>
    </lineage>
</organism>
<proteinExistence type="predicted"/>
<dbReference type="RefSeq" id="XP_017541658.2">
    <property type="nucleotide sequence ID" value="XM_017686169.2"/>
</dbReference>
<feature type="region of interest" description="Disordered" evidence="1">
    <location>
        <begin position="285"/>
        <end position="313"/>
    </location>
</feature>
<dbReference type="InterPro" id="IPR003599">
    <property type="entry name" value="Ig_sub"/>
</dbReference>
<feature type="domain" description="Ig-like" evidence="4">
    <location>
        <begin position="135"/>
        <end position="219"/>
    </location>
</feature>